<dbReference type="KEGG" id="raj:RA11412_2651"/>
<protein>
    <submittedName>
        <fullName evidence="1">Uncharacterized protein</fullName>
    </submittedName>
</protein>
<dbReference type="EMBL" id="AP017895">
    <property type="protein sequence ID" value="BAV88950.1"/>
    <property type="molecule type" value="Genomic_DNA"/>
</dbReference>
<accession>A0A2Z5R314</accession>
<reference evidence="1 2" key="1">
    <citation type="submission" date="2016-10" db="EMBL/GenBank/DDBJ databases">
        <title>Genome sequence of Rothia aeria strain JCM11412.</title>
        <authorList>
            <person name="Nambu T."/>
        </authorList>
    </citation>
    <scope>NUCLEOTIDE SEQUENCE [LARGE SCALE GENOMIC DNA]</scope>
    <source>
        <strain evidence="1 2">JCM 11412</strain>
    </source>
</reference>
<dbReference type="GeneID" id="93862362"/>
<organism evidence="1 2">
    <name type="scientific">Rothia aeria</name>
    <dbReference type="NCBI Taxonomy" id="172042"/>
    <lineage>
        <taxon>Bacteria</taxon>
        <taxon>Bacillati</taxon>
        <taxon>Actinomycetota</taxon>
        <taxon>Actinomycetes</taxon>
        <taxon>Micrococcales</taxon>
        <taxon>Micrococcaceae</taxon>
        <taxon>Rothia</taxon>
    </lineage>
</organism>
<dbReference type="AlphaFoldDB" id="A0A2Z5R314"/>
<evidence type="ECO:0000313" key="2">
    <source>
        <dbReference type="Proteomes" id="UP000250241"/>
    </source>
</evidence>
<name>A0A2Z5R314_9MICC</name>
<gene>
    <name evidence="1" type="ORF">RA11412_2651</name>
</gene>
<dbReference type="RefSeq" id="WP_128088076.1">
    <property type="nucleotide sequence ID" value="NZ_CBDEQU010000045.1"/>
</dbReference>
<evidence type="ECO:0000313" key="1">
    <source>
        <dbReference type="EMBL" id="BAV88950.1"/>
    </source>
</evidence>
<proteinExistence type="predicted"/>
<keyword evidence="2" id="KW-1185">Reference proteome</keyword>
<sequence length="305" mass="34537">MTDDLFLTEFIPWPVPAGWVQRQQQFKHPAARLIPGELHIPFAWEEGVESGEKGCILRYQVVWEGLTPDMFENGNRWGFPYRAGYLSVFPFSQAADDGLIFGMDITETELHLTAEQDNYFWSPQEGPDYEEWAKTSLLARVRIGEDMTPVWEVHDTNPYRRRYLENVLGALVESLSLTPVELAEGEAHLVEDSEYDWGGPVGSLHYATTLVADRFSEGGCTRVEKPQMLRLVACMHPIGIGAPDPVYVAQFFNTAEPEYLAWSTGEDARYWPKELSPAAFPPLTGEDLPEHIRQLIAHLPLVQDA</sequence>
<dbReference type="Proteomes" id="UP000250241">
    <property type="component" value="Chromosome"/>
</dbReference>